<dbReference type="InterPro" id="IPR003764">
    <property type="entry name" value="GlcNAc_6-P_deAcase"/>
</dbReference>
<dbReference type="EC" id="3.5.1.25" evidence="6"/>
<evidence type="ECO:0000256" key="3">
    <source>
        <dbReference type="ARBA" id="ARBA00022801"/>
    </source>
</evidence>
<dbReference type="CDD" id="cd00854">
    <property type="entry name" value="NagA"/>
    <property type="match status" value="1"/>
</dbReference>
<dbReference type="EMBL" id="VSSQ01003225">
    <property type="protein sequence ID" value="MPM19697.1"/>
    <property type="molecule type" value="Genomic_DNA"/>
</dbReference>
<dbReference type="Gene3D" id="3.20.20.140">
    <property type="entry name" value="Metal-dependent hydrolases"/>
    <property type="match status" value="1"/>
</dbReference>
<evidence type="ECO:0000256" key="1">
    <source>
        <dbReference type="ARBA" id="ARBA00010716"/>
    </source>
</evidence>
<dbReference type="Gene3D" id="2.30.40.10">
    <property type="entry name" value="Urease, subunit C, domain 1"/>
    <property type="match status" value="1"/>
</dbReference>
<organism evidence="6">
    <name type="scientific">bioreactor metagenome</name>
    <dbReference type="NCBI Taxonomy" id="1076179"/>
    <lineage>
        <taxon>unclassified sequences</taxon>
        <taxon>metagenomes</taxon>
        <taxon>ecological metagenomes</taxon>
    </lineage>
</organism>
<dbReference type="FunFam" id="3.20.20.140:FF:000004">
    <property type="entry name" value="N-acetylglucosamine-6-phosphate deacetylase"/>
    <property type="match status" value="1"/>
</dbReference>
<dbReference type="InterPro" id="IPR006680">
    <property type="entry name" value="Amidohydro-rel"/>
</dbReference>
<dbReference type="PANTHER" id="PTHR11113">
    <property type="entry name" value="N-ACETYLGLUCOSAMINE-6-PHOSPHATE DEACETYLASE"/>
    <property type="match status" value="1"/>
</dbReference>
<evidence type="ECO:0000259" key="5">
    <source>
        <dbReference type="Pfam" id="PF01979"/>
    </source>
</evidence>
<name>A0A644XUX6_9ZZZZ</name>
<dbReference type="AlphaFoldDB" id="A0A644XUX6"/>
<keyword evidence="3 6" id="KW-0378">Hydrolase</keyword>
<dbReference type="GO" id="GO:0008448">
    <property type="term" value="F:N-acetylglucosamine-6-phosphate deacetylase activity"/>
    <property type="evidence" value="ECO:0007669"/>
    <property type="project" value="UniProtKB-EC"/>
</dbReference>
<comment type="caution">
    <text evidence="6">The sequence shown here is derived from an EMBL/GenBank/DDBJ whole genome shotgun (WGS) entry which is preliminary data.</text>
</comment>
<reference evidence="6" key="1">
    <citation type="submission" date="2019-08" db="EMBL/GenBank/DDBJ databases">
        <authorList>
            <person name="Kucharzyk K."/>
            <person name="Murdoch R.W."/>
            <person name="Higgins S."/>
            <person name="Loffler F."/>
        </authorList>
    </citation>
    <scope>NUCLEOTIDE SEQUENCE</scope>
</reference>
<dbReference type="SUPFAM" id="SSF51556">
    <property type="entry name" value="Metallo-dependent hydrolases"/>
    <property type="match status" value="1"/>
</dbReference>
<dbReference type="InterPro" id="IPR032466">
    <property type="entry name" value="Metal_Hydrolase"/>
</dbReference>
<dbReference type="InterPro" id="IPR011059">
    <property type="entry name" value="Metal-dep_hydrolase_composite"/>
</dbReference>
<dbReference type="SUPFAM" id="SSF51338">
    <property type="entry name" value="Composite domain of metallo-dependent hydrolases"/>
    <property type="match status" value="1"/>
</dbReference>
<evidence type="ECO:0000256" key="2">
    <source>
        <dbReference type="ARBA" id="ARBA00022723"/>
    </source>
</evidence>
<dbReference type="GO" id="GO:0006046">
    <property type="term" value="P:N-acetylglucosamine catabolic process"/>
    <property type="evidence" value="ECO:0007669"/>
    <property type="project" value="TreeGrafter"/>
</dbReference>
<comment type="similarity">
    <text evidence="1">Belongs to the metallo-dependent hydrolases superfamily. NagA family.</text>
</comment>
<keyword evidence="4" id="KW-0119">Carbohydrate metabolism</keyword>
<dbReference type="GO" id="GO:0046872">
    <property type="term" value="F:metal ion binding"/>
    <property type="evidence" value="ECO:0007669"/>
    <property type="project" value="UniProtKB-KW"/>
</dbReference>
<evidence type="ECO:0000313" key="6">
    <source>
        <dbReference type="EMBL" id="MPM19697.1"/>
    </source>
</evidence>
<feature type="domain" description="Amidohydrolase-related" evidence="5">
    <location>
        <begin position="52"/>
        <end position="390"/>
    </location>
</feature>
<protein>
    <submittedName>
        <fullName evidence="6">N-acetylglucosamine-6-phosphate deacetylase</fullName>
        <ecNumber evidence="6">3.5.1.25</ecNumber>
    </submittedName>
</protein>
<dbReference type="PIRSF" id="PIRSF038994">
    <property type="entry name" value="NagA"/>
    <property type="match status" value="1"/>
</dbReference>
<dbReference type="NCBIfam" id="TIGR00221">
    <property type="entry name" value="nagA"/>
    <property type="match status" value="1"/>
</dbReference>
<accession>A0A644XUX6</accession>
<sequence>MKKLIIKNGRILTPFRDIGIGSVVIEDSIITAVEIGDVNIEGAEVIDAGGNYVSPGFIDLHTHGAGNHDFMDATMEAYLGAAEMHAKHGTTYLLPTTLTSTNEGLYDTFELFRKAQKANKKGAILGGLHLEGPYFAFNQKGAQDPRYLRNPDPKEYMEILEKGGDIIKRWSMAPELPGALEFATELKKRGIMLSMAHTDATFEEAMEAYEYGFRHITHFYSCTASITRRNAFRYAGVVEAGYYNDGIVLEVISDGIHVPQPLLKLLYKIKGPNRLMLCTDCMRAAGMGDGDSILGSLKDGQRVLVEDGVAKLPDRTAFAGSVATGDRCVRTMRDLAEIPLVEAVSMMTESPARVLGIDDRKGSIQVGKDADIVIFDNNINIKHTIIQGNVIF</sequence>
<keyword evidence="2" id="KW-0479">Metal-binding</keyword>
<dbReference type="PANTHER" id="PTHR11113:SF14">
    <property type="entry name" value="N-ACETYLGLUCOSAMINE-6-PHOSPHATE DEACETYLASE"/>
    <property type="match status" value="1"/>
</dbReference>
<gene>
    <name evidence="6" type="primary">nagA_15</name>
    <name evidence="6" type="ORF">SDC9_66123</name>
</gene>
<dbReference type="Pfam" id="PF01979">
    <property type="entry name" value="Amidohydro_1"/>
    <property type="match status" value="1"/>
</dbReference>
<evidence type="ECO:0000256" key="4">
    <source>
        <dbReference type="ARBA" id="ARBA00023277"/>
    </source>
</evidence>
<proteinExistence type="inferred from homology"/>